<evidence type="ECO:0000313" key="1">
    <source>
        <dbReference type="EMBL" id="RVX02218.1"/>
    </source>
</evidence>
<dbReference type="EMBL" id="QGNW01000072">
    <property type="protein sequence ID" value="RVX02218.1"/>
    <property type="molecule type" value="Genomic_DNA"/>
</dbReference>
<reference evidence="1 2" key="1">
    <citation type="journal article" date="2018" name="PLoS Genet.">
        <title>Population sequencing reveals clonal diversity and ancestral inbreeding in the grapevine cultivar Chardonnay.</title>
        <authorList>
            <person name="Roach M.J."/>
            <person name="Johnson D.L."/>
            <person name="Bohlmann J."/>
            <person name="van Vuuren H.J."/>
            <person name="Jones S.J."/>
            <person name="Pretorius I.S."/>
            <person name="Schmidt S.A."/>
            <person name="Borneman A.R."/>
        </authorList>
    </citation>
    <scope>NUCLEOTIDE SEQUENCE [LARGE SCALE GENOMIC DNA]</scope>
    <source>
        <strain evidence="2">cv. Chardonnay</strain>
        <tissue evidence="1">Leaf</tissue>
    </source>
</reference>
<sequence length="93" mass="10525">MAPVSCSCLERHERIINAMTMGHARTTCPDILLCKEEVCLTPVKLDGAKSGWHYTNIDAVYGKNLRMSTPSKSQSSAMGGKDYFVWRERMEKR</sequence>
<dbReference type="AlphaFoldDB" id="A0A438IZT4"/>
<name>A0A438IZT4_VITVI</name>
<dbReference type="Proteomes" id="UP000288805">
    <property type="component" value="Unassembled WGS sequence"/>
</dbReference>
<gene>
    <name evidence="1" type="ORF">CK203_025412</name>
</gene>
<proteinExistence type="predicted"/>
<protein>
    <submittedName>
        <fullName evidence="1">Uncharacterized protein</fullName>
    </submittedName>
</protein>
<accession>A0A438IZT4</accession>
<evidence type="ECO:0000313" key="2">
    <source>
        <dbReference type="Proteomes" id="UP000288805"/>
    </source>
</evidence>
<organism evidence="1 2">
    <name type="scientific">Vitis vinifera</name>
    <name type="common">Grape</name>
    <dbReference type="NCBI Taxonomy" id="29760"/>
    <lineage>
        <taxon>Eukaryota</taxon>
        <taxon>Viridiplantae</taxon>
        <taxon>Streptophyta</taxon>
        <taxon>Embryophyta</taxon>
        <taxon>Tracheophyta</taxon>
        <taxon>Spermatophyta</taxon>
        <taxon>Magnoliopsida</taxon>
        <taxon>eudicotyledons</taxon>
        <taxon>Gunneridae</taxon>
        <taxon>Pentapetalae</taxon>
        <taxon>rosids</taxon>
        <taxon>Vitales</taxon>
        <taxon>Vitaceae</taxon>
        <taxon>Viteae</taxon>
        <taxon>Vitis</taxon>
    </lineage>
</organism>
<comment type="caution">
    <text evidence="1">The sequence shown here is derived from an EMBL/GenBank/DDBJ whole genome shotgun (WGS) entry which is preliminary data.</text>
</comment>